<evidence type="ECO:0000313" key="3">
    <source>
        <dbReference type="Proteomes" id="UP001254488"/>
    </source>
</evidence>
<keyword evidence="1" id="KW-1133">Transmembrane helix</keyword>
<gene>
    <name evidence="2" type="ORF">RM538_10410</name>
</gene>
<evidence type="ECO:0000256" key="1">
    <source>
        <dbReference type="SAM" id="Phobius"/>
    </source>
</evidence>
<dbReference type="EMBL" id="JAVRHZ010000006">
    <property type="protein sequence ID" value="MDT0556418.1"/>
    <property type="molecule type" value="Genomic_DNA"/>
</dbReference>
<name>A0ABU2YDZ8_9FLAO</name>
<protein>
    <submittedName>
        <fullName evidence="2">Uncharacterized protein</fullName>
    </submittedName>
</protein>
<keyword evidence="1" id="KW-0812">Transmembrane</keyword>
<comment type="caution">
    <text evidence="2">The sequence shown here is derived from an EMBL/GenBank/DDBJ whole genome shotgun (WGS) entry which is preliminary data.</text>
</comment>
<keyword evidence="1" id="KW-0472">Membrane</keyword>
<feature type="transmembrane region" description="Helical" evidence="1">
    <location>
        <begin position="92"/>
        <end position="112"/>
    </location>
</feature>
<reference evidence="2 3" key="1">
    <citation type="submission" date="2023-09" db="EMBL/GenBank/DDBJ databases">
        <authorList>
            <person name="Rey-Velasco X."/>
        </authorList>
    </citation>
    <scope>NUCLEOTIDE SEQUENCE [LARGE SCALE GENOMIC DNA]</scope>
    <source>
        <strain evidence="2 3">W242</strain>
    </source>
</reference>
<proteinExistence type="predicted"/>
<dbReference type="Proteomes" id="UP001254488">
    <property type="component" value="Unassembled WGS sequence"/>
</dbReference>
<evidence type="ECO:0000313" key="2">
    <source>
        <dbReference type="EMBL" id="MDT0556418.1"/>
    </source>
</evidence>
<sequence>MAKERQILHKSKIANNCPTCYANNDLEFTFSQEIAENPLFIMPSKEVEETLFCHNCNNTIYPVNWDEDIERVYEYHKKLADPNKASFKLKTLGYILVIGDILLLLYLVYYFAK</sequence>
<accession>A0ABU2YDZ8</accession>
<dbReference type="RefSeq" id="WP_311333370.1">
    <property type="nucleotide sequence ID" value="NZ_JAVRHZ010000006.1"/>
</dbReference>
<organism evidence="2 3">
    <name type="scientific">Patiriisocius hiemis</name>
    <dbReference type="NCBI Taxonomy" id="3075604"/>
    <lineage>
        <taxon>Bacteria</taxon>
        <taxon>Pseudomonadati</taxon>
        <taxon>Bacteroidota</taxon>
        <taxon>Flavobacteriia</taxon>
        <taxon>Flavobacteriales</taxon>
        <taxon>Flavobacteriaceae</taxon>
        <taxon>Patiriisocius</taxon>
    </lineage>
</organism>
<keyword evidence="3" id="KW-1185">Reference proteome</keyword>